<evidence type="ECO:0000313" key="3">
    <source>
        <dbReference type="Proteomes" id="UP001314205"/>
    </source>
</evidence>
<sequence>MPLVPGLRGQMNLRAGISRKYQTTNASLSDSDASESISSSTATDVVQKASADNSAPAKASKCARRKWSEDMNIFILRTYLTITSMETKNIRSYLPQLHAKFIEKYPDMDVSRQRVGDQRRAITNGKLLTAEQVQVIRDEVKTYLDNNPNNEHPQNNNKVTGNQRMHWDNDLNEFIIKSFYRITTVGTNKTAYRRPLHQSFITKFPHLSHVSEQRIADQYRAIINNKLLSESRLQELQDEIAIEMATQNKTANNNTEPDIFLQDNYRFDFTQPATDNLETHESLITPSNTQIYPDRITPPDYNAKQVQEQNENQQNDDKLLGDIRNKIDETFVMLLNKYKYVDPTTRPSIPKQKTSKKLARIVHYINQSLLPVHIPPDSDFHTIQNAIYCGAATVSIYNGYKIMDQENNASRRKKRIPKWQMRLEDRISNLRVKIGRLTEYINGNTSTKLKREIEKIRAAYRIHSLHEHENKELAHFLDTLKQKLSSLANRLRRYKETTLRKQQNALFYNNEKSFYRNLTNTHDNNDNNKLVEIPETELLHQFWSNIWSTPKTHRESDWIKQDRELLVNLPEMMFDEINMDLLTSVINKTHSWKATGTDKIHNYWYKKFTYLHPLLLSHINTFIKTPELLPSYITLGTTYMLPKDRSDSKNPAKYRPITCLQNIYKIITSCLSQLIYKHAISQNILAEQQKGCRKGSLGCKEQLIIDAFVSKQAVTKKRNIFTMFIDYKKAFDSVPHSWLIYILEHYKIHPQIIEFLKNAMLDWRTTLKLYNGDSCLETDIIAIRRGIFQGDALSPLWFCLALNPLSNLLNRTDKGYKITNGNTHHTLSHLLYMDDIKLYASSLKDIHILADITESYSTDIQMEFGINKCRIQSIRRGKSEQNSYTLQTGETIEPVDEVIGYKYLGFTQTRQIHQKHVKKTLEKEFKLRLNRILNTHLNARNIIKAVNTFAIPILTYSFGIIHWSKSNLIKLQRLINTTMTKYRQHHPRSCNERLTLPKLEGGRGLIDIKNLHNSQISAIRNFFHQQANNSALHNAVVQADFKLTPLNLNDQRKQKNESIISAQDKINSWLQKTLHGRHRRDLMNTNVDKIASNMWLKRGELFPETEGFMLAIQDQTIHTLNYRKHIIKDHTLQSDLCRHCHNSSETIQHITGACSSITQTDYKHRHDQVAAIIHQYLAYKYNLIDEKIAYYKYKPEIILDSREFKLYWDRTILTDKTVHYNRPDITLHDKKNESVYLIDIAIPNTHNLTSTYNEKIAKYTDLSIEIKSQWKVKTVKTVPIIISATGVIPRSLFSSLKDLDIHKLTFILLQKAAILNTCRIVRKFLSKD</sequence>
<dbReference type="Pfam" id="PF00078">
    <property type="entry name" value="RVT_1"/>
    <property type="match status" value="1"/>
</dbReference>
<accession>A0AAV1KHU7</accession>
<protein>
    <recommendedName>
        <fullName evidence="1">Reverse transcriptase domain-containing protein</fullName>
    </recommendedName>
</protein>
<organism evidence="2 3">
    <name type="scientific">Parnassius mnemosyne</name>
    <name type="common">clouded apollo</name>
    <dbReference type="NCBI Taxonomy" id="213953"/>
    <lineage>
        <taxon>Eukaryota</taxon>
        <taxon>Metazoa</taxon>
        <taxon>Ecdysozoa</taxon>
        <taxon>Arthropoda</taxon>
        <taxon>Hexapoda</taxon>
        <taxon>Insecta</taxon>
        <taxon>Pterygota</taxon>
        <taxon>Neoptera</taxon>
        <taxon>Endopterygota</taxon>
        <taxon>Lepidoptera</taxon>
        <taxon>Glossata</taxon>
        <taxon>Ditrysia</taxon>
        <taxon>Papilionoidea</taxon>
        <taxon>Papilionidae</taxon>
        <taxon>Parnassiinae</taxon>
        <taxon>Parnassini</taxon>
        <taxon>Parnassius</taxon>
        <taxon>Driopa</taxon>
    </lineage>
</organism>
<dbReference type="CDD" id="cd01650">
    <property type="entry name" value="RT_nLTR_like"/>
    <property type="match status" value="1"/>
</dbReference>
<dbReference type="EMBL" id="CAVLGL010000035">
    <property type="protein sequence ID" value="CAK1581682.1"/>
    <property type="molecule type" value="Genomic_DNA"/>
</dbReference>
<evidence type="ECO:0000259" key="1">
    <source>
        <dbReference type="PROSITE" id="PS50878"/>
    </source>
</evidence>
<keyword evidence="3" id="KW-1185">Reference proteome</keyword>
<dbReference type="SUPFAM" id="SSF56672">
    <property type="entry name" value="DNA/RNA polymerases"/>
    <property type="match status" value="1"/>
</dbReference>
<dbReference type="PANTHER" id="PTHR35450:SF2">
    <property type="entry name" value="REVERSE TRANSCRIPTASE DOMAIN-CONTAINING PROTEIN"/>
    <property type="match status" value="1"/>
</dbReference>
<comment type="caution">
    <text evidence="2">The sequence shown here is derived from an EMBL/GenBank/DDBJ whole genome shotgun (WGS) entry which is preliminary data.</text>
</comment>
<gene>
    <name evidence="2" type="ORF">PARMNEM_LOCUS3321</name>
</gene>
<evidence type="ECO:0000313" key="2">
    <source>
        <dbReference type="EMBL" id="CAK1581682.1"/>
    </source>
</evidence>
<dbReference type="PANTHER" id="PTHR35450">
    <property type="entry name" value="REVERSE TRANSCRIPTASE DOMAIN-CONTAINING PROTEIN"/>
    <property type="match status" value="1"/>
</dbReference>
<dbReference type="InterPro" id="IPR043502">
    <property type="entry name" value="DNA/RNA_pol_sf"/>
</dbReference>
<feature type="domain" description="Reverse transcriptase" evidence="1">
    <location>
        <begin position="622"/>
        <end position="903"/>
    </location>
</feature>
<reference evidence="2 3" key="1">
    <citation type="submission" date="2023-11" db="EMBL/GenBank/DDBJ databases">
        <authorList>
            <person name="Hedman E."/>
            <person name="Englund M."/>
            <person name="Stromberg M."/>
            <person name="Nyberg Akerstrom W."/>
            <person name="Nylinder S."/>
            <person name="Jareborg N."/>
            <person name="Kallberg Y."/>
            <person name="Kronander E."/>
        </authorList>
    </citation>
    <scope>NUCLEOTIDE SEQUENCE [LARGE SCALE GENOMIC DNA]</scope>
</reference>
<dbReference type="Proteomes" id="UP001314205">
    <property type="component" value="Unassembled WGS sequence"/>
</dbReference>
<name>A0AAV1KHU7_9NEOP</name>
<proteinExistence type="predicted"/>
<dbReference type="PROSITE" id="PS50878">
    <property type="entry name" value="RT_POL"/>
    <property type="match status" value="1"/>
</dbReference>
<dbReference type="GO" id="GO:0071897">
    <property type="term" value="P:DNA biosynthetic process"/>
    <property type="evidence" value="ECO:0007669"/>
    <property type="project" value="UniProtKB-ARBA"/>
</dbReference>
<dbReference type="InterPro" id="IPR000477">
    <property type="entry name" value="RT_dom"/>
</dbReference>